<reference evidence="2 3" key="1">
    <citation type="submission" date="2021-07" db="EMBL/GenBank/DDBJ databases">
        <title>Genomic diversity and antimicrobial resistance of Prevotella spp. isolated from chronic lung disease airways.</title>
        <authorList>
            <person name="Webb K.A."/>
            <person name="Olagoke O.S."/>
            <person name="Baird T."/>
            <person name="Neill J."/>
            <person name="Pham A."/>
            <person name="Wells T.J."/>
            <person name="Ramsay K.A."/>
            <person name="Bell S.C."/>
            <person name="Sarovich D.S."/>
            <person name="Price E.P."/>
        </authorList>
    </citation>
    <scope>NUCLEOTIDE SEQUENCE [LARGE SCALE GENOMIC DNA]</scope>
    <source>
        <strain evidence="2 3">SCHI0027.S.6</strain>
    </source>
</reference>
<sequence>MNGLLEILTTRKWMISPEFVHSIREVVERNMNGHASLGLGVKSMGYTAAVGSNGIVEYATDEEGVGAWEPKNMTKPFFNVVSVDGPITRNGGACSYGSIEFRDMVFEAANNPLCLGHLFVINTPGGSAWAKNDFQQAIDYAHDRNQPVLAFVDGMCCSAGMYLAALCDERYYMHPKDEIGCIGVMAAFYTQKDGSKNEYTNETYHELYDPESFEKNKWVRDVANDDKTDLLVADLAALGVEFRTDVKANCPNATDEHLHGKIFAAEDVKGILMDGQSTVLGCFQRIKLLAKQRGNKASESLSEQSKSNLNMDKKYQNIATACGVNELVMTEEGTHLDLSLCDKLAETLGQAEETKTALDKANETIKGLEQQLEETKAASEQERNNDFEGLKKEQEAAIAALTEANEKAMAEAKAEADKAIEALKAELDAAKTTLKEAEQKIADRDEQIQTLTASPAETEGEEGPASNGTGAEQSHLVTGVPLYDPTKSPSENRRAMEEYDSKLQAAIGSKTSI</sequence>
<feature type="compositionally biased region" description="Basic and acidic residues" evidence="1">
    <location>
        <begin position="490"/>
        <end position="501"/>
    </location>
</feature>
<proteinExistence type="predicted"/>
<protein>
    <recommendedName>
        <fullName evidence="4">Peptidase S49 domain-containing protein</fullName>
    </recommendedName>
</protein>
<dbReference type="EMBL" id="JAHXCP010000009">
    <property type="protein sequence ID" value="MBW4754826.1"/>
    <property type="molecule type" value="Genomic_DNA"/>
</dbReference>
<organism evidence="2 3">
    <name type="scientific">Prevotella melaninogenica</name>
    <dbReference type="NCBI Taxonomy" id="28132"/>
    <lineage>
        <taxon>Bacteria</taxon>
        <taxon>Pseudomonadati</taxon>
        <taxon>Bacteroidota</taxon>
        <taxon>Bacteroidia</taxon>
        <taxon>Bacteroidales</taxon>
        <taxon>Prevotellaceae</taxon>
        <taxon>Prevotella</taxon>
    </lineage>
</organism>
<feature type="region of interest" description="Disordered" evidence="1">
    <location>
        <begin position="451"/>
        <end position="513"/>
    </location>
</feature>
<evidence type="ECO:0000256" key="1">
    <source>
        <dbReference type="SAM" id="MobiDB-lite"/>
    </source>
</evidence>
<evidence type="ECO:0008006" key="4">
    <source>
        <dbReference type="Google" id="ProtNLM"/>
    </source>
</evidence>
<dbReference type="Proteomes" id="UP000812077">
    <property type="component" value="Unassembled WGS sequence"/>
</dbReference>
<dbReference type="RefSeq" id="WP_219433435.1">
    <property type="nucleotide sequence ID" value="NZ_JAHXCP010000009.1"/>
</dbReference>
<comment type="caution">
    <text evidence="2">The sequence shown here is derived from an EMBL/GenBank/DDBJ whole genome shotgun (WGS) entry which is preliminary data.</text>
</comment>
<evidence type="ECO:0000313" key="3">
    <source>
        <dbReference type="Proteomes" id="UP000812077"/>
    </source>
</evidence>
<feature type="compositionally biased region" description="Polar residues" evidence="1">
    <location>
        <begin position="466"/>
        <end position="476"/>
    </location>
</feature>
<gene>
    <name evidence="2" type="ORF">KZO77_07180</name>
</gene>
<accession>A0ABS6Y5Q1</accession>
<dbReference type="PANTHER" id="PTHR42987">
    <property type="entry name" value="PEPTIDASE S49"/>
    <property type="match status" value="1"/>
</dbReference>
<keyword evidence="3" id="KW-1185">Reference proteome</keyword>
<evidence type="ECO:0000313" key="2">
    <source>
        <dbReference type="EMBL" id="MBW4754826.1"/>
    </source>
</evidence>
<name>A0ABS6Y5Q1_9BACT</name>
<dbReference type="PANTHER" id="PTHR42987:SF4">
    <property type="entry name" value="PROTEASE SOHB-RELATED"/>
    <property type="match status" value="1"/>
</dbReference>